<dbReference type="GeneID" id="63798499"/>
<evidence type="ECO:0000256" key="2">
    <source>
        <dbReference type="ARBA" id="ARBA00022679"/>
    </source>
</evidence>
<keyword evidence="3" id="KW-0949">S-adenosyl-L-methionine</keyword>
<evidence type="ECO:0000313" key="6">
    <source>
        <dbReference type="Proteomes" id="UP000249363"/>
    </source>
</evidence>
<comment type="pathway">
    <text evidence="1">Secondary metabolite biosynthesis.</text>
</comment>
<evidence type="ECO:0000256" key="4">
    <source>
        <dbReference type="ARBA" id="ARBA00038314"/>
    </source>
</evidence>
<evidence type="ECO:0000256" key="3">
    <source>
        <dbReference type="ARBA" id="ARBA00022691"/>
    </source>
</evidence>
<comment type="caution">
    <text evidence="5">The sequence shown here is derived from an EMBL/GenBank/DDBJ whole genome shotgun (WGS) entry which is preliminary data.</text>
</comment>
<proteinExistence type="inferred from homology"/>
<dbReference type="Gene3D" id="3.40.50.150">
    <property type="entry name" value="Vaccinia Virus protein VP39"/>
    <property type="match status" value="1"/>
</dbReference>
<organism evidence="5 6">
    <name type="scientific">Talaromyces amestolkiae</name>
    <dbReference type="NCBI Taxonomy" id="1196081"/>
    <lineage>
        <taxon>Eukaryota</taxon>
        <taxon>Fungi</taxon>
        <taxon>Dikarya</taxon>
        <taxon>Ascomycota</taxon>
        <taxon>Pezizomycotina</taxon>
        <taxon>Eurotiomycetes</taxon>
        <taxon>Eurotiomycetidae</taxon>
        <taxon>Eurotiales</taxon>
        <taxon>Trichocomaceae</taxon>
        <taxon>Talaromyces</taxon>
        <taxon>Talaromyces sect. Talaromyces</taxon>
    </lineage>
</organism>
<keyword evidence="2" id="KW-0808">Transferase</keyword>
<dbReference type="PANTHER" id="PTHR35897">
    <property type="entry name" value="METHYLTRANSFERASE AUSD"/>
    <property type="match status" value="1"/>
</dbReference>
<gene>
    <name evidence="5" type="ORF">BHQ10_009285</name>
</gene>
<dbReference type="PANTHER" id="PTHR35897:SF1">
    <property type="entry name" value="METHYLTRANSFERASE AUSD"/>
    <property type="match status" value="1"/>
</dbReference>
<dbReference type="Proteomes" id="UP000249363">
    <property type="component" value="Unassembled WGS sequence"/>
</dbReference>
<evidence type="ECO:0000313" key="5">
    <source>
        <dbReference type="EMBL" id="RAO73273.1"/>
    </source>
</evidence>
<comment type="similarity">
    <text evidence="4">Belongs to the class I-like SAM-binding methyltransferase superfamily.</text>
</comment>
<sequence length="279" mass="31680">MDVGAQRETAIEKGFDPMSLYNPNLNDVGEPVRTYLEEQGNIPAEQILAHVKKLRDRAFAVFPYACVGQFSFLELSIAASPCYPEMLDRVKHGEKLLDLGCAFGQELRQLLYDGAPGENLYGSDLQQAFLDLGHELFLDESKLPKSQLISGDILDPKCRLLVEMKGELDIIYISLFIHVFDWEQQITVAKHMLQLLARKPGSMIVGRVMATRNQEALTATKARMPYYFHDMASWQHLWDQVEMETHIKLSVNAWEQPDAMAKKHPLPGVYVLGSMIRLE</sequence>
<dbReference type="RefSeq" id="XP_040737787.1">
    <property type="nucleotide sequence ID" value="XM_040882184.1"/>
</dbReference>
<protein>
    <recommendedName>
        <fullName evidence="7">Methyltransferase domain-containing protein</fullName>
    </recommendedName>
</protein>
<dbReference type="GO" id="GO:0016740">
    <property type="term" value="F:transferase activity"/>
    <property type="evidence" value="ECO:0007669"/>
    <property type="project" value="UniProtKB-KW"/>
</dbReference>
<dbReference type="AlphaFoldDB" id="A0A364LBX7"/>
<evidence type="ECO:0000256" key="1">
    <source>
        <dbReference type="ARBA" id="ARBA00005179"/>
    </source>
</evidence>
<name>A0A364LBX7_TALAM</name>
<dbReference type="InterPro" id="IPR029063">
    <property type="entry name" value="SAM-dependent_MTases_sf"/>
</dbReference>
<dbReference type="EMBL" id="MIKG01000023">
    <property type="protein sequence ID" value="RAO73273.1"/>
    <property type="molecule type" value="Genomic_DNA"/>
</dbReference>
<dbReference type="InterPro" id="IPR051654">
    <property type="entry name" value="Meroterpenoid_MTases"/>
</dbReference>
<dbReference type="OrthoDB" id="2094832at2759"/>
<dbReference type="SUPFAM" id="SSF53335">
    <property type="entry name" value="S-adenosyl-L-methionine-dependent methyltransferases"/>
    <property type="match status" value="1"/>
</dbReference>
<dbReference type="STRING" id="1196081.A0A364LBX7"/>
<evidence type="ECO:0008006" key="7">
    <source>
        <dbReference type="Google" id="ProtNLM"/>
    </source>
</evidence>
<reference evidence="5 6" key="1">
    <citation type="journal article" date="2017" name="Biotechnol. Biofuels">
        <title>Differential beta-glucosidase expression as a function of carbon source availability in Talaromyces amestolkiae: a genomic and proteomic approach.</title>
        <authorList>
            <person name="de Eugenio L.I."/>
            <person name="Mendez-Liter J.A."/>
            <person name="Nieto-Dominguez M."/>
            <person name="Alonso L."/>
            <person name="Gil-Munoz J."/>
            <person name="Barriuso J."/>
            <person name="Prieto A."/>
            <person name="Martinez M.J."/>
        </authorList>
    </citation>
    <scope>NUCLEOTIDE SEQUENCE [LARGE SCALE GENOMIC DNA]</scope>
    <source>
        <strain evidence="5 6">CIB</strain>
    </source>
</reference>
<keyword evidence="6" id="KW-1185">Reference proteome</keyword>
<accession>A0A364LBX7</accession>